<organism evidence="9">
    <name type="scientific">Salmonella houtenae</name>
    <dbReference type="NCBI Taxonomy" id="59205"/>
    <lineage>
        <taxon>Bacteria</taxon>
        <taxon>Pseudomonadati</taxon>
        <taxon>Pseudomonadota</taxon>
        <taxon>Gammaproteobacteria</taxon>
        <taxon>Enterobacterales</taxon>
        <taxon>Enterobacteriaceae</taxon>
        <taxon>Salmonella</taxon>
    </lineage>
</organism>
<dbReference type="GO" id="GO:0016787">
    <property type="term" value="F:hydrolase activity"/>
    <property type="evidence" value="ECO:0007669"/>
    <property type="project" value="UniProtKB-KW"/>
</dbReference>
<dbReference type="SUPFAM" id="SSF88723">
    <property type="entry name" value="PIN domain-like"/>
    <property type="match status" value="1"/>
</dbReference>
<protein>
    <submittedName>
        <fullName evidence="9">Type II toxin-antitoxin system VapC family toxin</fullName>
    </submittedName>
</protein>
<keyword evidence="5" id="KW-0378">Hydrolase</keyword>
<keyword evidence="6" id="KW-0460">Magnesium</keyword>
<dbReference type="Pfam" id="PF01850">
    <property type="entry name" value="PIN"/>
    <property type="match status" value="1"/>
</dbReference>
<name>A0A5Y2SF17_SALHO</name>
<accession>A0A5Y2SF17</accession>
<keyword evidence="4" id="KW-0479">Metal-binding</keyword>
<evidence type="ECO:0000256" key="1">
    <source>
        <dbReference type="ARBA" id="ARBA00001946"/>
    </source>
</evidence>
<dbReference type="GO" id="GO:0046872">
    <property type="term" value="F:metal ion binding"/>
    <property type="evidence" value="ECO:0007669"/>
    <property type="project" value="UniProtKB-KW"/>
</dbReference>
<comment type="similarity">
    <text evidence="7">Belongs to the PINc/VapC protein family.</text>
</comment>
<comment type="caution">
    <text evidence="9">The sequence shown here is derived from an EMBL/GenBank/DDBJ whole genome shotgun (WGS) entry which is preliminary data.</text>
</comment>
<gene>
    <name evidence="9" type="ORF">FNH47_14085</name>
</gene>
<keyword evidence="3" id="KW-0540">Nuclease</keyword>
<dbReference type="InterPro" id="IPR029060">
    <property type="entry name" value="PIN-like_dom_sf"/>
</dbReference>
<evidence type="ECO:0000256" key="3">
    <source>
        <dbReference type="ARBA" id="ARBA00022722"/>
    </source>
</evidence>
<feature type="domain" description="PIN" evidence="8">
    <location>
        <begin position="3"/>
        <end position="128"/>
    </location>
</feature>
<evidence type="ECO:0000259" key="8">
    <source>
        <dbReference type="Pfam" id="PF01850"/>
    </source>
</evidence>
<evidence type="ECO:0000256" key="4">
    <source>
        <dbReference type="ARBA" id="ARBA00022723"/>
    </source>
</evidence>
<dbReference type="CDD" id="cd18746">
    <property type="entry name" value="PIN_VapC4-5_FitB-like"/>
    <property type="match status" value="1"/>
</dbReference>
<dbReference type="InterPro" id="IPR002716">
    <property type="entry name" value="PIN_dom"/>
</dbReference>
<keyword evidence="2" id="KW-1277">Toxin-antitoxin system</keyword>
<comment type="cofactor">
    <cofactor evidence="1">
        <name>Mg(2+)</name>
        <dbReference type="ChEBI" id="CHEBI:18420"/>
    </cofactor>
</comment>
<evidence type="ECO:0000256" key="7">
    <source>
        <dbReference type="ARBA" id="ARBA00038093"/>
    </source>
</evidence>
<proteinExistence type="inferred from homology"/>
<dbReference type="PANTHER" id="PTHR33653">
    <property type="entry name" value="RIBONUCLEASE VAPC2"/>
    <property type="match status" value="1"/>
</dbReference>
<dbReference type="InterPro" id="IPR050556">
    <property type="entry name" value="Type_II_TA_system_RNase"/>
</dbReference>
<evidence type="ECO:0000256" key="6">
    <source>
        <dbReference type="ARBA" id="ARBA00022842"/>
    </source>
</evidence>
<evidence type="ECO:0000256" key="2">
    <source>
        <dbReference type="ARBA" id="ARBA00022649"/>
    </source>
</evidence>
<dbReference type="Gene3D" id="3.40.50.1010">
    <property type="entry name" value="5'-nuclease"/>
    <property type="match status" value="1"/>
</dbReference>
<dbReference type="PANTHER" id="PTHR33653:SF1">
    <property type="entry name" value="RIBONUCLEASE VAPC2"/>
    <property type="match status" value="1"/>
</dbReference>
<dbReference type="EMBL" id="AAILSW010000028">
    <property type="protein sequence ID" value="ECF6075141.1"/>
    <property type="molecule type" value="Genomic_DNA"/>
</dbReference>
<reference evidence="9" key="1">
    <citation type="submission" date="2019-07" db="EMBL/GenBank/DDBJ databases">
        <authorList>
            <person name="Ashton P.M."/>
            <person name="Dallman T."/>
            <person name="Nair S."/>
            <person name="De Pinna E."/>
            <person name="Peters T."/>
            <person name="Grant K."/>
        </authorList>
    </citation>
    <scope>NUCLEOTIDE SEQUENCE [LARGE SCALE GENOMIC DNA]</scope>
    <source>
        <strain evidence="9">674345</strain>
    </source>
</reference>
<dbReference type="AlphaFoldDB" id="A0A5Y2SF17"/>
<dbReference type="Proteomes" id="UP000839836">
    <property type="component" value="Unassembled WGS sequence"/>
</dbReference>
<sequence length="150" mass="16943">MFILDTNVISELRKAGDGKADAQVMRWLSSVNSRQLYLSVITVLELERGILRVERRDTTQGKMLRRWMDGHVLPLFANRILPVDMAVVRQCARLHVPDPKPESDTLIAATALVHGYIVVTRNTKDFCSTGVNIINPWEEGAEAQPYENVL</sequence>
<dbReference type="GO" id="GO:0004518">
    <property type="term" value="F:nuclease activity"/>
    <property type="evidence" value="ECO:0007669"/>
    <property type="project" value="UniProtKB-KW"/>
</dbReference>
<evidence type="ECO:0000313" key="9">
    <source>
        <dbReference type="EMBL" id="ECF6075141.1"/>
    </source>
</evidence>
<evidence type="ECO:0000256" key="5">
    <source>
        <dbReference type="ARBA" id="ARBA00022801"/>
    </source>
</evidence>